<evidence type="ECO:0000256" key="16">
    <source>
        <dbReference type="ARBA" id="ARBA00023315"/>
    </source>
</evidence>
<evidence type="ECO:0000256" key="11">
    <source>
        <dbReference type="ARBA" id="ARBA00022737"/>
    </source>
</evidence>
<dbReference type="GO" id="GO:0005737">
    <property type="term" value="C:cytoplasm"/>
    <property type="evidence" value="ECO:0007669"/>
    <property type="project" value="UniProtKB-SubCell"/>
</dbReference>
<evidence type="ECO:0000256" key="14">
    <source>
        <dbReference type="ARBA" id="ARBA00022984"/>
    </source>
</evidence>
<evidence type="ECO:0000256" key="8">
    <source>
        <dbReference type="ARBA" id="ARBA00022679"/>
    </source>
</evidence>
<evidence type="ECO:0000256" key="15">
    <source>
        <dbReference type="ARBA" id="ARBA00023268"/>
    </source>
</evidence>
<comment type="similarity">
    <text evidence="5">In the C-terminal section; belongs to the transferase hexapeptide repeat family.</text>
</comment>
<evidence type="ECO:0000256" key="9">
    <source>
        <dbReference type="ARBA" id="ARBA00022695"/>
    </source>
</evidence>
<keyword evidence="13" id="KW-0133">Cell shape</keyword>
<dbReference type="EMBL" id="UINC01049252">
    <property type="protein sequence ID" value="SVB60800.1"/>
    <property type="molecule type" value="Genomic_DNA"/>
</dbReference>
<dbReference type="InterPro" id="IPR001451">
    <property type="entry name" value="Hexapep"/>
</dbReference>
<keyword evidence="9" id="KW-0548">Nucleotidyltransferase</keyword>
<feature type="non-terminal residue" evidence="21">
    <location>
        <position position="437"/>
    </location>
</feature>
<dbReference type="InterPro" id="IPR050065">
    <property type="entry name" value="GlmU-like"/>
</dbReference>
<evidence type="ECO:0000256" key="17">
    <source>
        <dbReference type="ARBA" id="ARBA00023316"/>
    </source>
</evidence>
<dbReference type="GO" id="GO:0000287">
    <property type="term" value="F:magnesium ion binding"/>
    <property type="evidence" value="ECO:0007669"/>
    <property type="project" value="InterPro"/>
</dbReference>
<dbReference type="Gene3D" id="2.160.10.10">
    <property type="entry name" value="Hexapeptide repeat proteins"/>
    <property type="match status" value="1"/>
</dbReference>
<dbReference type="Gene3D" id="3.90.550.10">
    <property type="entry name" value="Spore Coat Polysaccharide Biosynthesis Protein SpsA, Chain A"/>
    <property type="match status" value="1"/>
</dbReference>
<comment type="catalytic activity">
    <reaction evidence="19">
        <text>N-acetyl-alpha-D-glucosamine 1-phosphate + UTP + H(+) = UDP-N-acetyl-alpha-D-glucosamine + diphosphate</text>
        <dbReference type="Rhea" id="RHEA:13509"/>
        <dbReference type="ChEBI" id="CHEBI:15378"/>
        <dbReference type="ChEBI" id="CHEBI:33019"/>
        <dbReference type="ChEBI" id="CHEBI:46398"/>
        <dbReference type="ChEBI" id="CHEBI:57705"/>
        <dbReference type="ChEBI" id="CHEBI:57776"/>
        <dbReference type="EC" id="2.7.7.23"/>
    </reaction>
</comment>
<dbReference type="GO" id="GO:0003977">
    <property type="term" value="F:UDP-N-acetylglucosamine diphosphorylase activity"/>
    <property type="evidence" value="ECO:0007669"/>
    <property type="project" value="UniProtKB-EC"/>
</dbReference>
<organism evidence="21">
    <name type="scientific">marine metagenome</name>
    <dbReference type="NCBI Taxonomy" id="408172"/>
    <lineage>
        <taxon>unclassified sequences</taxon>
        <taxon>metagenomes</taxon>
        <taxon>ecological metagenomes</taxon>
    </lineage>
</organism>
<evidence type="ECO:0000259" key="20">
    <source>
        <dbReference type="Pfam" id="PF00483"/>
    </source>
</evidence>
<dbReference type="SUPFAM" id="SSF51161">
    <property type="entry name" value="Trimeric LpxA-like enzymes"/>
    <property type="match status" value="1"/>
</dbReference>
<dbReference type="GO" id="GO:0008360">
    <property type="term" value="P:regulation of cell shape"/>
    <property type="evidence" value="ECO:0007669"/>
    <property type="project" value="UniProtKB-KW"/>
</dbReference>
<keyword evidence="15" id="KW-0511">Multifunctional enzyme</keyword>
<dbReference type="Pfam" id="PF00132">
    <property type="entry name" value="Hexapep"/>
    <property type="match status" value="1"/>
</dbReference>
<evidence type="ECO:0000256" key="18">
    <source>
        <dbReference type="ARBA" id="ARBA00048247"/>
    </source>
</evidence>
<gene>
    <name evidence="21" type="ORF">METZ01_LOCUS213654</name>
</gene>
<evidence type="ECO:0000256" key="3">
    <source>
        <dbReference type="ARBA" id="ARBA00005166"/>
    </source>
</evidence>
<dbReference type="SUPFAM" id="SSF53448">
    <property type="entry name" value="Nucleotide-diphospho-sugar transferases"/>
    <property type="match status" value="1"/>
</dbReference>
<dbReference type="InterPro" id="IPR029044">
    <property type="entry name" value="Nucleotide-diphossugar_trans"/>
</dbReference>
<reference evidence="21" key="1">
    <citation type="submission" date="2018-05" db="EMBL/GenBank/DDBJ databases">
        <authorList>
            <person name="Lanie J.A."/>
            <person name="Ng W.-L."/>
            <person name="Kazmierczak K.M."/>
            <person name="Andrzejewski T.M."/>
            <person name="Davidsen T.M."/>
            <person name="Wayne K.J."/>
            <person name="Tettelin H."/>
            <person name="Glass J.I."/>
            <person name="Rusch D."/>
            <person name="Podicherti R."/>
            <person name="Tsui H.-C.T."/>
            <person name="Winkler M.E."/>
        </authorList>
    </citation>
    <scope>NUCLEOTIDE SEQUENCE</scope>
</reference>
<keyword evidence="8" id="KW-0808">Transferase</keyword>
<evidence type="ECO:0000256" key="2">
    <source>
        <dbReference type="ARBA" id="ARBA00004496"/>
    </source>
</evidence>
<comment type="cofactor">
    <cofactor evidence="1">
        <name>Mg(2+)</name>
        <dbReference type="ChEBI" id="CHEBI:18420"/>
    </cofactor>
</comment>
<dbReference type="PANTHER" id="PTHR43584:SF3">
    <property type="entry name" value="BIFUNCTIONAL PROTEIN GLMU"/>
    <property type="match status" value="1"/>
</dbReference>
<comment type="catalytic activity">
    <reaction evidence="18">
        <text>alpha-D-glucosamine 1-phosphate + acetyl-CoA = N-acetyl-alpha-D-glucosamine 1-phosphate + CoA + H(+)</text>
        <dbReference type="Rhea" id="RHEA:13725"/>
        <dbReference type="ChEBI" id="CHEBI:15378"/>
        <dbReference type="ChEBI" id="CHEBI:57287"/>
        <dbReference type="ChEBI" id="CHEBI:57288"/>
        <dbReference type="ChEBI" id="CHEBI:57776"/>
        <dbReference type="ChEBI" id="CHEBI:58516"/>
        <dbReference type="EC" id="2.3.1.157"/>
    </reaction>
</comment>
<keyword evidence="11" id="KW-0677">Repeat</keyword>
<feature type="domain" description="Nucleotidyl transferase" evidence="20">
    <location>
        <begin position="14"/>
        <end position="222"/>
    </location>
</feature>
<dbReference type="InterPro" id="IPR011004">
    <property type="entry name" value="Trimer_LpxA-like_sf"/>
</dbReference>
<evidence type="ECO:0000256" key="12">
    <source>
        <dbReference type="ARBA" id="ARBA00022842"/>
    </source>
</evidence>
<comment type="pathway">
    <text evidence="4">Nucleotide-sugar biosynthesis; UDP-N-acetyl-alpha-D-glucosamine biosynthesis; UDP-N-acetyl-alpha-D-glucosamine from N-acetyl-alpha-D-glucosamine 1-phosphate: step 1/1.</text>
</comment>
<dbReference type="AlphaFoldDB" id="A0A382FD06"/>
<protein>
    <recommendedName>
        <fullName evidence="20">Nucleotidyl transferase domain-containing protein</fullName>
    </recommendedName>
</protein>
<dbReference type="InterPro" id="IPR005835">
    <property type="entry name" value="NTP_transferase_dom"/>
</dbReference>
<dbReference type="GO" id="GO:0006048">
    <property type="term" value="P:UDP-N-acetylglucosamine biosynthetic process"/>
    <property type="evidence" value="ECO:0007669"/>
    <property type="project" value="InterPro"/>
</dbReference>
<comment type="subcellular location">
    <subcellularLocation>
        <location evidence="2">Cytoplasm</location>
    </subcellularLocation>
</comment>
<evidence type="ECO:0000313" key="21">
    <source>
        <dbReference type="EMBL" id="SVB60800.1"/>
    </source>
</evidence>
<comment type="pathway">
    <text evidence="3">Nucleotide-sugar biosynthesis; UDP-N-acetyl-alpha-D-glucosamine biosynthesis; N-acetyl-alpha-D-glucosamine 1-phosphate from alpha-D-glucosamine 6-phosphate (route II): step 2/2.</text>
</comment>
<evidence type="ECO:0000256" key="13">
    <source>
        <dbReference type="ARBA" id="ARBA00022960"/>
    </source>
</evidence>
<accession>A0A382FD06</accession>
<keyword evidence="17" id="KW-0961">Cell wall biogenesis/degradation</keyword>
<sequence>MIKINSFINTFDIVVLAAGKGSRMKTRTVSKPMHLLNGITLIEYLLFHLPIKNFNNKIVVVSPNYENIQSKINNIDNKFIYAVQNNPKGTGDALFQALKNLKSKYVLVVNADVPLITQSSYLNLMKNHENKKLTLSLIQDNLTDTIPGDYGIIEKSNDGNIKSIQEKSRIHYEFNNDNTPQFNVGVYCFDVTWLQNCLPSLTTHSNGEKYITDLVEIAYKQGFNIGTSYPENSDESFGINDNYELSLANNIARMRKNKQLMTKGVVIVDPNSTYIDYNSDVEEGTIIYPGTHIKGKSIIGKDCKIGPNSELDDSIIGNNSIINNSIVTKSKLGKQVHVGPFSHVRQFTDIKDNVFIGTNVEIKNSTIDSKSKLGHYCYIGDSVIGQLVNIGAGTVTCNFDGDKKHKTNIKSNAFIGSGTMIIAPIIINEGAKIGAGS</sequence>
<proteinExistence type="inferred from homology"/>
<keyword evidence="10" id="KW-0479">Metal-binding</keyword>
<evidence type="ECO:0000256" key="6">
    <source>
        <dbReference type="ARBA" id="ARBA00007947"/>
    </source>
</evidence>
<dbReference type="InterPro" id="IPR005882">
    <property type="entry name" value="Bifunctional_GlmU"/>
</dbReference>
<evidence type="ECO:0000256" key="19">
    <source>
        <dbReference type="ARBA" id="ARBA00048493"/>
    </source>
</evidence>
<keyword evidence="16" id="KW-0012">Acyltransferase</keyword>
<evidence type="ECO:0000256" key="10">
    <source>
        <dbReference type="ARBA" id="ARBA00022723"/>
    </source>
</evidence>
<keyword evidence="14" id="KW-0573">Peptidoglycan synthesis</keyword>
<keyword evidence="12" id="KW-0460">Magnesium</keyword>
<dbReference type="GO" id="GO:0009252">
    <property type="term" value="P:peptidoglycan biosynthetic process"/>
    <property type="evidence" value="ECO:0007669"/>
    <property type="project" value="UniProtKB-KW"/>
</dbReference>
<evidence type="ECO:0000256" key="5">
    <source>
        <dbReference type="ARBA" id="ARBA00007707"/>
    </source>
</evidence>
<evidence type="ECO:0000256" key="1">
    <source>
        <dbReference type="ARBA" id="ARBA00001946"/>
    </source>
</evidence>
<dbReference type="PANTHER" id="PTHR43584">
    <property type="entry name" value="NUCLEOTIDYL TRANSFERASE"/>
    <property type="match status" value="1"/>
</dbReference>
<dbReference type="GO" id="GO:0071555">
    <property type="term" value="P:cell wall organization"/>
    <property type="evidence" value="ECO:0007669"/>
    <property type="project" value="UniProtKB-KW"/>
</dbReference>
<dbReference type="GO" id="GO:0000902">
    <property type="term" value="P:cell morphogenesis"/>
    <property type="evidence" value="ECO:0007669"/>
    <property type="project" value="InterPro"/>
</dbReference>
<dbReference type="GO" id="GO:0019134">
    <property type="term" value="F:glucosamine-1-phosphate N-acetyltransferase activity"/>
    <property type="evidence" value="ECO:0007669"/>
    <property type="project" value="UniProtKB-EC"/>
</dbReference>
<dbReference type="NCBIfam" id="TIGR01173">
    <property type="entry name" value="glmU"/>
    <property type="match status" value="1"/>
</dbReference>
<dbReference type="Pfam" id="PF00483">
    <property type="entry name" value="NTP_transferase"/>
    <property type="match status" value="1"/>
</dbReference>
<evidence type="ECO:0000256" key="4">
    <source>
        <dbReference type="ARBA" id="ARBA00005208"/>
    </source>
</evidence>
<evidence type="ECO:0000256" key="7">
    <source>
        <dbReference type="ARBA" id="ARBA00022490"/>
    </source>
</evidence>
<name>A0A382FD06_9ZZZZ</name>
<comment type="similarity">
    <text evidence="6">In the N-terminal section; belongs to the N-acetylglucosamine-1-phosphate uridyltransferase family.</text>
</comment>
<keyword evidence="7" id="KW-0963">Cytoplasm</keyword>